<feature type="region of interest" description="Disordered" evidence="1">
    <location>
        <begin position="227"/>
        <end position="246"/>
    </location>
</feature>
<evidence type="ECO:0000313" key="5">
    <source>
        <dbReference type="Proteomes" id="UP000429607"/>
    </source>
</evidence>
<feature type="region of interest" description="Disordered" evidence="1">
    <location>
        <begin position="251"/>
        <end position="292"/>
    </location>
</feature>
<evidence type="ECO:0000313" key="3">
    <source>
        <dbReference type="EMBL" id="KAE9015577.1"/>
    </source>
</evidence>
<gene>
    <name evidence="3" type="ORF">PR001_g14868</name>
    <name evidence="4" type="ORF">PR003_g15641</name>
</gene>
<evidence type="ECO:0000256" key="1">
    <source>
        <dbReference type="SAM" id="MobiDB-lite"/>
    </source>
</evidence>
<evidence type="ECO:0000313" key="6">
    <source>
        <dbReference type="Proteomes" id="UP000434957"/>
    </source>
</evidence>
<feature type="compositionally biased region" description="Basic and acidic residues" evidence="1">
    <location>
        <begin position="227"/>
        <end position="236"/>
    </location>
</feature>
<accession>A0A6A4EN80</accession>
<dbReference type="EMBL" id="QXFT01001096">
    <property type="protein sequence ID" value="KAE9329077.1"/>
    <property type="molecule type" value="Genomic_DNA"/>
</dbReference>
<dbReference type="Proteomes" id="UP000434957">
    <property type="component" value="Unassembled WGS sequence"/>
</dbReference>
<dbReference type="Proteomes" id="UP000429607">
    <property type="component" value="Unassembled WGS sequence"/>
</dbReference>
<sequence length="309" mass="35054">MFEALLATPMVVLEARKAHDDGLGRLLYKWADAVYEYWCVFLPESWAYARQVTSKYYAGTHVESHRTVARARLLWQLLWTFGTLLAYAFFYGVLFLYELLEWACCGLPGLIALTLSADYAFADYDTGPERSGSSTSLSLAVGDGLLLVACLASRLRKRYESGPGGRSLLEVAQKGYAEWCLALEEQEQAERLSGAFWRMDGCPDRPRPQVRTRGKLLAEQRILRAQREAERAADPRRGRRVSVGEDVPSWNGGRRLGTVDRSESRAAPGYSWSREQRRTNSGMEHTKPTLRGRRSRRTIWWTISCIGEV</sequence>
<comment type="caution">
    <text evidence="4">The sequence shown here is derived from an EMBL/GenBank/DDBJ whole genome shotgun (WGS) entry which is preliminary data.</text>
</comment>
<keyword evidence="2" id="KW-0812">Transmembrane</keyword>
<name>A0A6A4EN80_9STRA</name>
<keyword evidence="2" id="KW-1133">Transmembrane helix</keyword>
<evidence type="ECO:0000256" key="2">
    <source>
        <dbReference type="SAM" id="Phobius"/>
    </source>
</evidence>
<evidence type="ECO:0000313" key="4">
    <source>
        <dbReference type="EMBL" id="KAE9329077.1"/>
    </source>
</evidence>
<keyword evidence="2" id="KW-0472">Membrane</keyword>
<dbReference type="EMBL" id="QXFV01001089">
    <property type="protein sequence ID" value="KAE9015577.1"/>
    <property type="molecule type" value="Genomic_DNA"/>
</dbReference>
<dbReference type="AlphaFoldDB" id="A0A6A4EN80"/>
<feature type="transmembrane region" description="Helical" evidence="2">
    <location>
        <begin position="73"/>
        <end position="97"/>
    </location>
</feature>
<proteinExistence type="predicted"/>
<reference evidence="4 6" key="1">
    <citation type="submission" date="2018-08" db="EMBL/GenBank/DDBJ databases">
        <title>Genomic investigation of the strawberry pathogen Phytophthora fragariae indicates pathogenicity is determined by transcriptional variation in three key races.</title>
        <authorList>
            <person name="Adams T.M."/>
            <person name="Armitage A.D."/>
            <person name="Sobczyk M.K."/>
            <person name="Bates H.J."/>
            <person name="Dunwell J.M."/>
            <person name="Nellist C.F."/>
            <person name="Harrison R.J."/>
        </authorList>
    </citation>
    <scope>NUCLEOTIDE SEQUENCE [LARGE SCALE GENOMIC DNA]</scope>
    <source>
        <strain evidence="3 5">SCRP249</strain>
        <strain evidence="4 6">SCRP333</strain>
    </source>
</reference>
<keyword evidence="6" id="KW-1185">Reference proteome</keyword>
<organism evidence="4 6">
    <name type="scientific">Phytophthora rubi</name>
    <dbReference type="NCBI Taxonomy" id="129364"/>
    <lineage>
        <taxon>Eukaryota</taxon>
        <taxon>Sar</taxon>
        <taxon>Stramenopiles</taxon>
        <taxon>Oomycota</taxon>
        <taxon>Peronosporomycetes</taxon>
        <taxon>Peronosporales</taxon>
        <taxon>Peronosporaceae</taxon>
        <taxon>Phytophthora</taxon>
    </lineage>
</organism>
<protein>
    <submittedName>
        <fullName evidence="4">Uncharacterized protein</fullName>
    </submittedName>
</protein>